<protein>
    <recommendedName>
        <fullName evidence="1">Fe2OG dioxygenase domain-containing protein</fullName>
    </recommendedName>
</protein>
<evidence type="ECO:0000259" key="1">
    <source>
        <dbReference type="PROSITE" id="PS51471"/>
    </source>
</evidence>
<dbReference type="GO" id="GO:0006307">
    <property type="term" value="P:DNA alkylation repair"/>
    <property type="evidence" value="ECO:0007669"/>
    <property type="project" value="InterPro"/>
</dbReference>
<dbReference type="PROSITE" id="PS51471">
    <property type="entry name" value="FE2OG_OXY"/>
    <property type="match status" value="1"/>
</dbReference>
<name>A0A6C0BYE6_9ZZZZ</name>
<dbReference type="EMBL" id="MN739286">
    <property type="protein sequence ID" value="QHS97102.1"/>
    <property type="molecule type" value="Genomic_DNA"/>
</dbReference>
<dbReference type="InterPro" id="IPR027450">
    <property type="entry name" value="AlkB-like"/>
</dbReference>
<dbReference type="InterPro" id="IPR032854">
    <property type="entry name" value="ALKBH3"/>
</dbReference>
<accession>A0A6C0BYE6</accession>
<dbReference type="InterPro" id="IPR005123">
    <property type="entry name" value="Oxoglu/Fe-dep_dioxygenase_dom"/>
</dbReference>
<dbReference type="Gene3D" id="2.60.120.590">
    <property type="entry name" value="Alpha-ketoglutarate-dependent dioxygenase AlkB-like"/>
    <property type="match status" value="1"/>
</dbReference>
<dbReference type="GO" id="GO:0051213">
    <property type="term" value="F:dioxygenase activity"/>
    <property type="evidence" value="ECO:0007669"/>
    <property type="project" value="InterPro"/>
</dbReference>
<proteinExistence type="predicted"/>
<dbReference type="InterPro" id="IPR037151">
    <property type="entry name" value="AlkB-like_sf"/>
</dbReference>
<dbReference type="Pfam" id="PF13532">
    <property type="entry name" value="2OG-FeII_Oxy_2"/>
    <property type="match status" value="1"/>
</dbReference>
<dbReference type="PANTHER" id="PTHR31212:SF4">
    <property type="entry name" value="ALPHA-KETOGLUTARATE-DEPENDENT DIOXYGENASE ALKB HOMOLOG 3"/>
    <property type="match status" value="1"/>
</dbReference>
<sequence>MEIMIRHRENNGNDSVVCLAENAISSNLYVGWMEYLSTTELYGGQTSFGEIPRLQRYSCDGGEFFGKRAGWKDDGNDRWIARKYDDGLLEIQSFVQAYFDTHISPMNIPGVSPGITFDSCLTNYYRSVKDSIKPHRDSEVIFGNNPTVMILSFGLPREIIFERILYDKDNLNSIKRDKAFCGGQKTTRIMMPARSILFMGGEVQKYYSHEIKKVFGDVLPEDEGARYSLTFRQYHT</sequence>
<dbReference type="SUPFAM" id="SSF51197">
    <property type="entry name" value="Clavaminate synthase-like"/>
    <property type="match status" value="1"/>
</dbReference>
<dbReference type="PANTHER" id="PTHR31212">
    <property type="entry name" value="ALPHA-KETOGLUTARATE-DEPENDENT DIOXYGENASE ALKB HOMOLOG 3"/>
    <property type="match status" value="1"/>
</dbReference>
<organism evidence="2">
    <name type="scientific">viral metagenome</name>
    <dbReference type="NCBI Taxonomy" id="1070528"/>
    <lineage>
        <taxon>unclassified sequences</taxon>
        <taxon>metagenomes</taxon>
        <taxon>organismal metagenomes</taxon>
    </lineage>
</organism>
<evidence type="ECO:0000313" key="2">
    <source>
        <dbReference type="EMBL" id="QHS97102.1"/>
    </source>
</evidence>
<reference evidence="2" key="1">
    <citation type="journal article" date="2020" name="Nature">
        <title>Giant virus diversity and host interactions through global metagenomics.</title>
        <authorList>
            <person name="Schulz F."/>
            <person name="Roux S."/>
            <person name="Paez-Espino D."/>
            <person name="Jungbluth S."/>
            <person name="Walsh D.A."/>
            <person name="Denef V.J."/>
            <person name="McMahon K.D."/>
            <person name="Konstantinidis K.T."/>
            <person name="Eloe-Fadrosh E.A."/>
            <person name="Kyrpides N.C."/>
            <person name="Woyke T."/>
        </authorList>
    </citation>
    <scope>NUCLEOTIDE SEQUENCE</scope>
    <source>
        <strain evidence="2">GVMAG-M-3300020166-5</strain>
    </source>
</reference>
<dbReference type="AlphaFoldDB" id="A0A6C0BYE6"/>
<feature type="domain" description="Fe2OG dioxygenase" evidence="1">
    <location>
        <begin position="116"/>
        <end position="235"/>
    </location>
</feature>